<dbReference type="EMBL" id="CM004397">
    <property type="protein sequence ID" value="OAY36491.1"/>
    <property type="molecule type" value="Genomic_DNA"/>
</dbReference>
<feature type="compositionally biased region" description="Basic residues" evidence="1">
    <location>
        <begin position="227"/>
        <end position="241"/>
    </location>
</feature>
<dbReference type="Gramene" id="Manes.11G025100.1.v8.1">
    <property type="protein sequence ID" value="Manes.11G025100.1.v8.1.CDS"/>
    <property type="gene ID" value="Manes.11G025100.v8.1"/>
</dbReference>
<keyword evidence="3" id="KW-1185">Reference proteome</keyword>
<dbReference type="PANTHER" id="PTHR37733:SF1">
    <property type="entry name" value="SMAD_FHA DOMAIN-CONTAINING PROTEIN"/>
    <property type="match status" value="1"/>
</dbReference>
<gene>
    <name evidence="2" type="ORF">MANES_11G025100v8</name>
</gene>
<dbReference type="Gene3D" id="2.60.200.20">
    <property type="match status" value="1"/>
</dbReference>
<comment type="caution">
    <text evidence="2">The sequence shown here is derived from an EMBL/GenBank/DDBJ whole genome shotgun (WGS) entry which is preliminary data.</text>
</comment>
<evidence type="ECO:0000313" key="3">
    <source>
        <dbReference type="Proteomes" id="UP000091857"/>
    </source>
</evidence>
<proteinExistence type="predicted"/>
<dbReference type="AlphaFoldDB" id="A0A2C9UYY1"/>
<dbReference type="STRING" id="3983.A0A2C9UYY1"/>
<feature type="compositionally biased region" description="Acidic residues" evidence="1">
    <location>
        <begin position="244"/>
        <end position="257"/>
    </location>
</feature>
<evidence type="ECO:0000313" key="2">
    <source>
        <dbReference type="EMBL" id="OAY36491.1"/>
    </source>
</evidence>
<feature type="compositionally biased region" description="Acidic residues" evidence="1">
    <location>
        <begin position="327"/>
        <end position="357"/>
    </location>
</feature>
<sequence>MRGVNTQTVPFNLQPPGLCFYPFLRLLLPTSSVNNQTSKMELEGDDGSTFELKGDSSEAVFGRGSGFNTKDRTVSRRHILFQLDKTENHTEPRVSFQVIGMNPLWMRSGSGSGRDIKVFRKLERGEMAAGDWFCISGQSPVWFSLKRSEVGEETDLGSVNGSDRLDENWDNIDLSQIDLVKEFGFLVIGHEFDCYPKQRIRDVKNWDWFLNEPEEDSEDGGSFKSNRMQRKGNGRRKRKKGGGNDEDDDDWSGESEEDKQIVEKIRKVERSKRSTRSKEKRNPHEDTEIKKGSLQRNTVSSNGEDPEEGDEDEDDDEDATLGGFIVNDDDAEEEQGGESYEEEEEFIDDEDEDKLDD</sequence>
<dbReference type="PANTHER" id="PTHR37733">
    <property type="entry name" value="SMAD/FHA DOMAIN-CONTAINING PROTEIN"/>
    <property type="match status" value="1"/>
</dbReference>
<feature type="region of interest" description="Disordered" evidence="1">
    <location>
        <begin position="214"/>
        <end position="357"/>
    </location>
</feature>
<dbReference type="CDD" id="cd22671">
    <property type="entry name" value="FHA_APTX-like"/>
    <property type="match status" value="1"/>
</dbReference>
<protein>
    <recommendedName>
        <fullName evidence="4">FHA domain-containing protein</fullName>
    </recommendedName>
</protein>
<dbReference type="OrthoDB" id="688570at2759"/>
<name>A0A2C9UYY1_MANES</name>
<evidence type="ECO:0008006" key="4">
    <source>
        <dbReference type="Google" id="ProtNLM"/>
    </source>
</evidence>
<accession>A0A2C9UYY1</accession>
<feature type="compositionally biased region" description="Basic and acidic residues" evidence="1">
    <location>
        <begin position="258"/>
        <end position="291"/>
    </location>
</feature>
<organism evidence="2 3">
    <name type="scientific">Manihot esculenta</name>
    <name type="common">Cassava</name>
    <name type="synonym">Jatropha manihot</name>
    <dbReference type="NCBI Taxonomy" id="3983"/>
    <lineage>
        <taxon>Eukaryota</taxon>
        <taxon>Viridiplantae</taxon>
        <taxon>Streptophyta</taxon>
        <taxon>Embryophyta</taxon>
        <taxon>Tracheophyta</taxon>
        <taxon>Spermatophyta</taxon>
        <taxon>Magnoliopsida</taxon>
        <taxon>eudicotyledons</taxon>
        <taxon>Gunneridae</taxon>
        <taxon>Pentapetalae</taxon>
        <taxon>rosids</taxon>
        <taxon>fabids</taxon>
        <taxon>Malpighiales</taxon>
        <taxon>Euphorbiaceae</taxon>
        <taxon>Crotonoideae</taxon>
        <taxon>Manihoteae</taxon>
        <taxon>Manihot</taxon>
    </lineage>
</organism>
<feature type="compositionally biased region" description="Acidic residues" evidence="1">
    <location>
        <begin position="304"/>
        <end position="319"/>
    </location>
</feature>
<dbReference type="InterPro" id="IPR008984">
    <property type="entry name" value="SMAD_FHA_dom_sf"/>
</dbReference>
<dbReference type="SUPFAM" id="SSF49879">
    <property type="entry name" value="SMAD/FHA domain"/>
    <property type="match status" value="1"/>
</dbReference>
<dbReference type="Proteomes" id="UP000091857">
    <property type="component" value="Chromosome 11"/>
</dbReference>
<evidence type="ECO:0000256" key="1">
    <source>
        <dbReference type="SAM" id="MobiDB-lite"/>
    </source>
</evidence>
<reference evidence="3" key="1">
    <citation type="journal article" date="2016" name="Nat. Biotechnol.">
        <title>Sequencing wild and cultivated cassava and related species reveals extensive interspecific hybridization and genetic diversity.</title>
        <authorList>
            <person name="Bredeson J.V."/>
            <person name="Lyons J.B."/>
            <person name="Prochnik S.E."/>
            <person name="Wu G.A."/>
            <person name="Ha C.M."/>
            <person name="Edsinger-Gonzales E."/>
            <person name="Grimwood J."/>
            <person name="Schmutz J."/>
            <person name="Rabbi I.Y."/>
            <person name="Egesi C."/>
            <person name="Nauluvula P."/>
            <person name="Lebot V."/>
            <person name="Ndunguru J."/>
            <person name="Mkamilo G."/>
            <person name="Bart R.S."/>
            <person name="Setter T.L."/>
            <person name="Gleadow R.M."/>
            <person name="Kulakow P."/>
            <person name="Ferguson M.E."/>
            <person name="Rounsley S."/>
            <person name="Rokhsar D.S."/>
        </authorList>
    </citation>
    <scope>NUCLEOTIDE SEQUENCE [LARGE SCALE GENOMIC DNA]</scope>
    <source>
        <strain evidence="3">cv. AM560-2</strain>
    </source>
</reference>